<evidence type="ECO:0000313" key="4">
    <source>
        <dbReference type="Proteomes" id="UP000062788"/>
    </source>
</evidence>
<feature type="domain" description="FAD/NAD(P)-binding" evidence="2">
    <location>
        <begin position="9"/>
        <end position="298"/>
    </location>
</feature>
<dbReference type="GO" id="GO:0016491">
    <property type="term" value="F:oxidoreductase activity"/>
    <property type="evidence" value="ECO:0007669"/>
    <property type="project" value="UniProtKB-KW"/>
</dbReference>
<name>A0A103DV48_9BURK</name>
<dbReference type="Gene3D" id="1.10.10.1100">
    <property type="entry name" value="BFD-like [2Fe-2S]-binding domain"/>
    <property type="match status" value="1"/>
</dbReference>
<dbReference type="InterPro" id="IPR023753">
    <property type="entry name" value="FAD/NAD-binding_dom"/>
</dbReference>
<proteinExistence type="predicted"/>
<dbReference type="InterPro" id="IPR041854">
    <property type="entry name" value="BFD-like_2Fe2S-bd_dom_sf"/>
</dbReference>
<protein>
    <submittedName>
        <fullName evidence="3">FAD/NAD(P)-binding oxidoreductase</fullName>
    </submittedName>
</protein>
<dbReference type="AlphaFoldDB" id="A0A103DV48"/>
<comment type="caution">
    <text evidence="3">The sequence shown here is derived from an EMBL/GenBank/DDBJ whole genome shotgun (WGS) entry which is preliminary data.</text>
</comment>
<accession>A0A103DV48</accession>
<dbReference type="EMBL" id="LOWA01000060">
    <property type="protein sequence ID" value="KVE23291.1"/>
    <property type="molecule type" value="Genomic_DNA"/>
</dbReference>
<evidence type="ECO:0000313" key="3">
    <source>
        <dbReference type="EMBL" id="KVE23291.1"/>
    </source>
</evidence>
<dbReference type="OrthoDB" id="9801699at2"/>
<evidence type="ECO:0000259" key="2">
    <source>
        <dbReference type="Pfam" id="PF07992"/>
    </source>
</evidence>
<dbReference type="PRINTS" id="PR00469">
    <property type="entry name" value="PNDRDTASEII"/>
</dbReference>
<dbReference type="PRINTS" id="PR00368">
    <property type="entry name" value="FADPNR"/>
</dbReference>
<dbReference type="InterPro" id="IPR051691">
    <property type="entry name" value="Metab_Enz_Cyan_OpOx_G3PDH"/>
</dbReference>
<dbReference type="Gene3D" id="3.50.50.60">
    <property type="entry name" value="FAD/NAD(P)-binding domain"/>
    <property type="match status" value="3"/>
</dbReference>
<organism evidence="3 4">
    <name type="scientific">Burkholderia singularis</name>
    <dbReference type="NCBI Taxonomy" id="1503053"/>
    <lineage>
        <taxon>Bacteria</taxon>
        <taxon>Pseudomonadati</taxon>
        <taxon>Pseudomonadota</taxon>
        <taxon>Betaproteobacteria</taxon>
        <taxon>Burkholderiales</taxon>
        <taxon>Burkholderiaceae</taxon>
        <taxon>Burkholderia</taxon>
        <taxon>pseudomallei group</taxon>
    </lineage>
</organism>
<dbReference type="SUPFAM" id="SSF51905">
    <property type="entry name" value="FAD/NAD(P)-binding domain"/>
    <property type="match status" value="1"/>
</dbReference>
<sequence length="430" mass="44070">MTNEHRSVDVAIIGAGPAGLAAARAAVRGGRTVAVIDDNPRAGGQIWRQGPAAVLPARAAAAFGVLSEPGVHYLALTRVVAAPRPGALLLEDAQRALLLDYRALILCCGARELLLPFPGWTLPGVTGAGGLQALIKGGLPVRGERIVIAGSGPLLLASLATAWTAGAQVVALVEQAPRAALARFALSLAAAPAKLVQAVHLSRGFVGTRYLTGSVVRAAHGDARVRAVTIERGGARETLDCDRLACGYGLVPNVALARALGCDVRDGAVATHGAQRTSVERIYAAGECTGVGGVELAQIEGELAGLAASGADATPAGRRRAAALLRRRDAWRRFAARVADTFALGAAARALPPDDTLLCRCEDVTIGAVRAHASARDAKLVTRCGMGACQGRVCGAAAHAYFGWDDATPREPFSPARIGSLACDDARAEA</sequence>
<dbReference type="Pfam" id="PF07992">
    <property type="entry name" value="Pyr_redox_2"/>
    <property type="match status" value="1"/>
</dbReference>
<dbReference type="InterPro" id="IPR017224">
    <property type="entry name" value="Opine_Oxase_asu/HCN_bsu"/>
</dbReference>
<keyword evidence="1" id="KW-0560">Oxidoreductase</keyword>
<dbReference type="Proteomes" id="UP000062788">
    <property type="component" value="Unassembled WGS sequence"/>
</dbReference>
<dbReference type="InterPro" id="IPR036188">
    <property type="entry name" value="FAD/NAD-bd_sf"/>
</dbReference>
<reference evidence="3 4" key="1">
    <citation type="submission" date="2015-11" db="EMBL/GenBank/DDBJ databases">
        <title>Expanding the genomic diversity of Burkholderia species for the development of highly accurate diagnostics.</title>
        <authorList>
            <person name="Sahl J."/>
            <person name="Keim P."/>
            <person name="Wagner D."/>
        </authorList>
    </citation>
    <scope>NUCLEOTIDE SEQUENCE [LARGE SCALE GENOMIC DNA]</scope>
    <source>
        <strain evidence="3 4">TSV85</strain>
    </source>
</reference>
<dbReference type="PANTHER" id="PTHR42949">
    <property type="entry name" value="ANAEROBIC GLYCEROL-3-PHOSPHATE DEHYDROGENASE SUBUNIT B"/>
    <property type="match status" value="1"/>
</dbReference>
<gene>
    <name evidence="3" type="ORF">WS67_02760</name>
</gene>
<dbReference type="PANTHER" id="PTHR42949:SF3">
    <property type="entry name" value="ANAEROBIC GLYCEROL-3-PHOSPHATE DEHYDROGENASE SUBUNIT B"/>
    <property type="match status" value="1"/>
</dbReference>
<dbReference type="RefSeq" id="WP_059520724.1">
    <property type="nucleotide sequence ID" value="NZ_LOWA01000060.1"/>
</dbReference>
<dbReference type="PIRSF" id="PIRSF037495">
    <property type="entry name" value="Opine_OX_OoxA/HcnB"/>
    <property type="match status" value="1"/>
</dbReference>
<evidence type="ECO:0000256" key="1">
    <source>
        <dbReference type="ARBA" id="ARBA00023002"/>
    </source>
</evidence>
<keyword evidence="4" id="KW-1185">Reference proteome</keyword>